<dbReference type="GO" id="GO:0017108">
    <property type="term" value="F:5'-flap endonuclease activity"/>
    <property type="evidence" value="ECO:0007669"/>
    <property type="project" value="TreeGrafter"/>
</dbReference>
<feature type="compositionally biased region" description="Low complexity" evidence="1">
    <location>
        <begin position="777"/>
        <end position="795"/>
    </location>
</feature>
<feature type="domain" description="XPG-I" evidence="2">
    <location>
        <begin position="113"/>
        <end position="193"/>
    </location>
</feature>
<gene>
    <name evidence="3" type="ORF">D9615_008022</name>
</gene>
<reference evidence="3 4" key="1">
    <citation type="journal article" date="2020" name="ISME J.">
        <title>Uncovering the hidden diversity of litter-decomposition mechanisms in mushroom-forming fungi.</title>
        <authorList>
            <person name="Floudas D."/>
            <person name="Bentzer J."/>
            <person name="Ahren D."/>
            <person name="Johansson T."/>
            <person name="Persson P."/>
            <person name="Tunlid A."/>
        </authorList>
    </citation>
    <scope>NUCLEOTIDE SEQUENCE [LARGE SCALE GENOMIC DNA]</scope>
    <source>
        <strain evidence="3 4">CBS 661.87</strain>
    </source>
</reference>
<protein>
    <recommendedName>
        <fullName evidence="2">XPG-I domain-containing protein</fullName>
    </recommendedName>
</protein>
<feature type="compositionally biased region" description="Basic residues" evidence="1">
    <location>
        <begin position="526"/>
        <end position="539"/>
    </location>
</feature>
<dbReference type="Gene3D" id="3.40.50.1010">
    <property type="entry name" value="5'-nuclease"/>
    <property type="match status" value="2"/>
</dbReference>
<evidence type="ECO:0000313" key="4">
    <source>
        <dbReference type="Proteomes" id="UP000565441"/>
    </source>
</evidence>
<dbReference type="SMART" id="SM00484">
    <property type="entry name" value="XPGI"/>
    <property type="match status" value="1"/>
</dbReference>
<keyword evidence="4" id="KW-1185">Reference proteome</keyword>
<feature type="compositionally biased region" description="Polar residues" evidence="1">
    <location>
        <begin position="767"/>
        <end position="776"/>
    </location>
</feature>
<dbReference type="AlphaFoldDB" id="A0A8H5H296"/>
<comment type="caution">
    <text evidence="3">The sequence shown here is derived from an EMBL/GenBank/DDBJ whole genome shotgun (WGS) entry which is preliminary data.</text>
</comment>
<evidence type="ECO:0000259" key="2">
    <source>
        <dbReference type="SMART" id="SM00484"/>
    </source>
</evidence>
<dbReference type="InterPro" id="IPR006086">
    <property type="entry name" value="XPG-I_dom"/>
</dbReference>
<name>A0A8H5H296_9AGAR</name>
<dbReference type="PANTHER" id="PTHR11081:SF75">
    <property type="entry name" value="ENDONUCLEASE, PUTATIVE (AFU_ORTHOLOGUE AFUA_3G13260)-RELATED"/>
    <property type="match status" value="1"/>
</dbReference>
<dbReference type="InterPro" id="IPR041177">
    <property type="entry name" value="GEN1_C"/>
</dbReference>
<feature type="compositionally biased region" description="Polar residues" evidence="1">
    <location>
        <begin position="643"/>
        <end position="655"/>
    </location>
</feature>
<dbReference type="InterPro" id="IPR006084">
    <property type="entry name" value="XPG/Rad2"/>
</dbReference>
<feature type="region of interest" description="Disordered" evidence="1">
    <location>
        <begin position="521"/>
        <end position="578"/>
    </location>
</feature>
<dbReference type="EMBL" id="JAACJP010000034">
    <property type="protein sequence ID" value="KAF5375356.1"/>
    <property type="molecule type" value="Genomic_DNA"/>
</dbReference>
<dbReference type="InterPro" id="IPR036279">
    <property type="entry name" value="5-3_exonuclease_C_sf"/>
</dbReference>
<feature type="region of interest" description="Disordered" evidence="1">
    <location>
        <begin position="612"/>
        <end position="844"/>
    </location>
</feature>
<dbReference type="InterPro" id="IPR037316">
    <property type="entry name" value="Yen1_H3TH"/>
</dbReference>
<evidence type="ECO:0000256" key="1">
    <source>
        <dbReference type="SAM" id="MobiDB-lite"/>
    </source>
</evidence>
<feature type="compositionally biased region" description="Polar residues" evidence="1">
    <location>
        <begin position="617"/>
        <end position="635"/>
    </location>
</feature>
<dbReference type="Proteomes" id="UP000565441">
    <property type="component" value="Unassembled WGS sequence"/>
</dbReference>
<dbReference type="SUPFAM" id="SSF88723">
    <property type="entry name" value="PIN domain-like"/>
    <property type="match status" value="1"/>
</dbReference>
<feature type="region of interest" description="Disordered" evidence="1">
    <location>
        <begin position="466"/>
        <end position="498"/>
    </location>
</feature>
<dbReference type="Pfam" id="PF18380">
    <property type="entry name" value="GEN1_C"/>
    <property type="match status" value="1"/>
</dbReference>
<dbReference type="CDD" id="cd09906">
    <property type="entry name" value="H3TH_YEN1"/>
    <property type="match status" value="1"/>
</dbReference>
<proteinExistence type="predicted"/>
<feature type="compositionally biased region" description="Basic residues" evidence="1">
    <location>
        <begin position="562"/>
        <end position="574"/>
    </location>
</feature>
<dbReference type="PANTHER" id="PTHR11081">
    <property type="entry name" value="FLAP ENDONUCLEASE FAMILY MEMBER"/>
    <property type="match status" value="1"/>
</dbReference>
<dbReference type="PRINTS" id="PR00853">
    <property type="entry name" value="XPGRADSUPER"/>
</dbReference>
<feature type="region of interest" description="Disordered" evidence="1">
    <location>
        <begin position="374"/>
        <end position="395"/>
    </location>
</feature>
<sequence>MGVAGLWDIIRPAGKTRSLTDISVTEGFEANLDGVRGFRVGIDASIWFFHAEYGREGENPVLRTLFFRCATLMHSPFLPLFVFDGPRRPDWKRGKKINKTSHKLIPGMKAIVESFGFEWRMAPGEAEAELAYLNRIGVIDGILSDDVDNFLFGATTVIRNPSNNLSGNRANPVVNAAGKDDKNHTKVYRISDITAHPDIRLTRGGLVLIGLMSGGDYQQGGLNGCGTVTSHGLAKCGFGDMLFQAANSMTREELKTFLIAWRHELCHELRTNSQGHIGRKQPSLAKSVPADFPDIDILLSYTNPITSESMGRTENNLKLTWAKEPDLGKLAATCEFYFEWGYREAIIKRFRTVIWPSAVLRILRRAVLDLDAKARSGLSPPTTPRKAGKPAREAIGTPSKMIAKHFSTMALGNRSDSDDDDDDAEPLIVKIHAERKHVSTDGVLEYRLEIAPAQLVRIAESGIKGTRFPEGSDEWADEEEDEGGKGAKKPPPDPNSRMRVWMPACMVRLVEPSLVEEYEAMQEKKREKKAGKGRVKAKSKSAPVADDGSASSGEDDLPVIKPARKAAPKPRVKTSSKATVVEEIEEEIQEANTQASRVVRDLTKKNAKAYAKANAKSTGTDLKSFFPTTKPSNNIKAKIPASLTHTTSAPKSQSAVHDLTKKKPPRNDPNPTRLKKGESHAVVSSSKTKQVDRNANNDDEDSDTSLRLRDMLVSPTKPNRLASWDRAPTNIYVSVSDSDDDDASKANQAFLDDSHMFDSDDLFNDTPRPSHTSSTGSRPKQSQKQKPSSFSSGSDSPRHHPHKSPRRASGHTSPRKCPPSFSNSRPTSPSPAKPARAMAHPPSRAPLRVIEISDSDSDEDLPPVPRFEVPPLMRARARAEVKAVPAPTKQTTLKNFTKPEVKKKFTAKSMNVVQDIIDLT</sequence>
<evidence type="ECO:0000313" key="3">
    <source>
        <dbReference type="EMBL" id="KAF5375356.1"/>
    </source>
</evidence>
<dbReference type="Pfam" id="PF00867">
    <property type="entry name" value="XPG_I"/>
    <property type="match status" value="1"/>
</dbReference>
<feature type="compositionally biased region" description="Acidic residues" evidence="1">
    <location>
        <begin position="471"/>
        <end position="482"/>
    </location>
</feature>
<accession>A0A8H5H296</accession>
<dbReference type="OrthoDB" id="2959108at2759"/>
<dbReference type="SUPFAM" id="SSF47807">
    <property type="entry name" value="5' to 3' exonuclease, C-terminal subdomain"/>
    <property type="match status" value="1"/>
</dbReference>
<feature type="compositionally biased region" description="Basic residues" evidence="1">
    <location>
        <begin position="799"/>
        <end position="809"/>
    </location>
</feature>
<dbReference type="GO" id="GO:0008821">
    <property type="term" value="F:crossover junction DNA endonuclease activity"/>
    <property type="evidence" value="ECO:0007669"/>
    <property type="project" value="InterPro"/>
</dbReference>
<dbReference type="InterPro" id="IPR029060">
    <property type="entry name" value="PIN-like_dom_sf"/>
</dbReference>
<dbReference type="GO" id="GO:0006281">
    <property type="term" value="P:DNA repair"/>
    <property type="evidence" value="ECO:0007669"/>
    <property type="project" value="UniProtKB-ARBA"/>
</dbReference>
<organism evidence="3 4">
    <name type="scientific">Tricholomella constricta</name>
    <dbReference type="NCBI Taxonomy" id="117010"/>
    <lineage>
        <taxon>Eukaryota</taxon>
        <taxon>Fungi</taxon>
        <taxon>Dikarya</taxon>
        <taxon>Basidiomycota</taxon>
        <taxon>Agaricomycotina</taxon>
        <taxon>Agaricomycetes</taxon>
        <taxon>Agaricomycetidae</taxon>
        <taxon>Agaricales</taxon>
        <taxon>Tricholomatineae</taxon>
        <taxon>Lyophyllaceae</taxon>
        <taxon>Tricholomella</taxon>
    </lineage>
</organism>
<dbReference type="CDD" id="cd09870">
    <property type="entry name" value="PIN_YEN1"/>
    <property type="match status" value="1"/>
</dbReference>